<evidence type="ECO:0000313" key="7">
    <source>
        <dbReference type="Proteomes" id="UP000182725"/>
    </source>
</evidence>
<dbReference type="EMBL" id="FNTV01000001">
    <property type="protein sequence ID" value="SEE85439.1"/>
    <property type="molecule type" value="Genomic_DNA"/>
</dbReference>
<dbReference type="SUPFAM" id="SSF50156">
    <property type="entry name" value="PDZ domain-like"/>
    <property type="match status" value="1"/>
</dbReference>
<dbReference type="GO" id="GO:0004252">
    <property type="term" value="F:serine-type endopeptidase activity"/>
    <property type="evidence" value="ECO:0007669"/>
    <property type="project" value="InterPro"/>
</dbReference>
<dbReference type="InterPro" id="IPR051201">
    <property type="entry name" value="Chloro_Bact_Ser_Proteases"/>
</dbReference>
<feature type="transmembrane region" description="Helical" evidence="4">
    <location>
        <begin position="12"/>
        <end position="38"/>
    </location>
</feature>
<evidence type="ECO:0000259" key="5">
    <source>
        <dbReference type="PROSITE" id="PS50106"/>
    </source>
</evidence>
<dbReference type="InterPro" id="IPR009003">
    <property type="entry name" value="Peptidase_S1_PA"/>
</dbReference>
<dbReference type="Pfam" id="PF13180">
    <property type="entry name" value="PDZ_2"/>
    <property type="match status" value="1"/>
</dbReference>
<dbReference type="Proteomes" id="UP000182725">
    <property type="component" value="Unassembled WGS sequence"/>
</dbReference>
<keyword evidence="4" id="KW-1133">Transmembrane helix</keyword>
<proteinExistence type="inferred from homology"/>
<dbReference type="GO" id="GO:0006508">
    <property type="term" value="P:proteolysis"/>
    <property type="evidence" value="ECO:0007669"/>
    <property type="project" value="UniProtKB-KW"/>
</dbReference>
<dbReference type="InterPro" id="IPR001940">
    <property type="entry name" value="Peptidase_S1C"/>
</dbReference>
<evidence type="ECO:0000256" key="3">
    <source>
        <dbReference type="ARBA" id="ARBA00022801"/>
    </source>
</evidence>
<dbReference type="PROSITE" id="PS50106">
    <property type="entry name" value="PDZ"/>
    <property type="match status" value="1"/>
</dbReference>
<name>A0A1H5M7H0_9MICC</name>
<dbReference type="RefSeq" id="WP_244516906.1">
    <property type="nucleotide sequence ID" value="NZ_FNTV01000001.1"/>
</dbReference>
<dbReference type="Gene3D" id="2.40.10.10">
    <property type="entry name" value="Trypsin-like serine proteases"/>
    <property type="match status" value="2"/>
</dbReference>
<comment type="similarity">
    <text evidence="1">Belongs to the peptidase S1C family.</text>
</comment>
<keyword evidence="3" id="KW-0378">Hydrolase</keyword>
<dbReference type="SMART" id="SM00228">
    <property type="entry name" value="PDZ"/>
    <property type="match status" value="1"/>
</dbReference>
<dbReference type="InterPro" id="IPR001478">
    <property type="entry name" value="PDZ"/>
</dbReference>
<organism evidence="6 7">
    <name type="scientific">Arthrobacter alpinus</name>
    <dbReference type="NCBI Taxonomy" id="656366"/>
    <lineage>
        <taxon>Bacteria</taxon>
        <taxon>Bacillati</taxon>
        <taxon>Actinomycetota</taxon>
        <taxon>Actinomycetes</taxon>
        <taxon>Micrococcales</taxon>
        <taxon>Micrococcaceae</taxon>
        <taxon>Arthrobacter</taxon>
    </lineage>
</organism>
<evidence type="ECO:0000256" key="4">
    <source>
        <dbReference type="SAM" id="Phobius"/>
    </source>
</evidence>
<protein>
    <submittedName>
        <fullName evidence="6">Putative serine protease PepD</fullName>
    </submittedName>
</protein>
<dbReference type="PRINTS" id="PR00834">
    <property type="entry name" value="PROTEASES2C"/>
</dbReference>
<dbReference type="InterPro" id="IPR036034">
    <property type="entry name" value="PDZ_sf"/>
</dbReference>
<dbReference type="Gene3D" id="2.30.42.10">
    <property type="match status" value="1"/>
</dbReference>
<dbReference type="AlphaFoldDB" id="A0A1H5M7H0"/>
<dbReference type="PANTHER" id="PTHR43343:SF3">
    <property type="entry name" value="PROTEASE DO-LIKE 8, CHLOROPLASTIC"/>
    <property type="match status" value="1"/>
</dbReference>
<reference evidence="6 7" key="1">
    <citation type="submission" date="2016-10" db="EMBL/GenBank/DDBJ databases">
        <authorList>
            <person name="de Groot N.N."/>
        </authorList>
    </citation>
    <scope>NUCLEOTIDE SEQUENCE [LARGE SCALE GENOMIC DNA]</scope>
    <source>
        <strain evidence="6 7">DSM 22274</strain>
    </source>
</reference>
<evidence type="ECO:0000313" key="6">
    <source>
        <dbReference type="EMBL" id="SEE85439.1"/>
    </source>
</evidence>
<evidence type="ECO:0000256" key="1">
    <source>
        <dbReference type="ARBA" id="ARBA00010541"/>
    </source>
</evidence>
<dbReference type="InterPro" id="IPR043504">
    <property type="entry name" value="Peptidase_S1_PA_chymotrypsin"/>
</dbReference>
<dbReference type="PANTHER" id="PTHR43343">
    <property type="entry name" value="PEPTIDASE S12"/>
    <property type="match status" value="1"/>
</dbReference>
<accession>A0A1H5M7H0</accession>
<sequence length="364" mass="36378">MHQTPSIPWFRRLPLSAVIASAVAVALVAGLAGGWITYLLTRPATTSVAAGAGVCDSTAVANQVLPGVVTVSVSNGDASGVGSGVIVRKEGYIMTNNHVISAAANGGTIEVLFSDGNSSEAELVGRDPKSDLAVLKVKSGKTLPTVELGRSANVLVGQPVVALGAPLGLSSTVTSGIVSALGRNVPVPSDDDSAAVLVGAIQTDASINPGNSGGALVDCAGQLIGINSAIATIPNEANVSTGSVGIGFSIPVDLAARITEQLIDTGKVAYPFFGVSAVPLPPEAAAQFGVSDGLYLQSVLPGGPADKAGLQRSDVVTLLDDRPATSIAVLSEVTLGKKAGDIIKVTYVRDGKTATTNLTLGTIP</sequence>
<gene>
    <name evidence="6" type="ORF">SAMN04489740_2796</name>
</gene>
<feature type="domain" description="PDZ" evidence="5">
    <location>
        <begin position="262"/>
        <end position="351"/>
    </location>
</feature>
<keyword evidence="2 6" id="KW-0645">Protease</keyword>
<dbReference type="Pfam" id="PF13365">
    <property type="entry name" value="Trypsin_2"/>
    <property type="match status" value="1"/>
</dbReference>
<keyword evidence="4" id="KW-0472">Membrane</keyword>
<dbReference type="SUPFAM" id="SSF50494">
    <property type="entry name" value="Trypsin-like serine proteases"/>
    <property type="match status" value="1"/>
</dbReference>
<keyword evidence="4" id="KW-0812">Transmembrane</keyword>
<evidence type="ECO:0000256" key="2">
    <source>
        <dbReference type="ARBA" id="ARBA00022670"/>
    </source>
</evidence>